<proteinExistence type="predicted"/>
<dbReference type="AlphaFoldDB" id="A0A8S1C6W4"/>
<keyword evidence="3" id="KW-1185">Reference proteome</keyword>
<dbReference type="Proteomes" id="UP000494165">
    <property type="component" value="Unassembled WGS sequence"/>
</dbReference>
<organism evidence="2 3">
    <name type="scientific">Cloeon dipterum</name>
    <dbReference type="NCBI Taxonomy" id="197152"/>
    <lineage>
        <taxon>Eukaryota</taxon>
        <taxon>Metazoa</taxon>
        <taxon>Ecdysozoa</taxon>
        <taxon>Arthropoda</taxon>
        <taxon>Hexapoda</taxon>
        <taxon>Insecta</taxon>
        <taxon>Pterygota</taxon>
        <taxon>Palaeoptera</taxon>
        <taxon>Ephemeroptera</taxon>
        <taxon>Pisciforma</taxon>
        <taxon>Baetidae</taxon>
        <taxon>Cloeon</taxon>
    </lineage>
</organism>
<reference evidence="2 3" key="1">
    <citation type="submission" date="2020-04" db="EMBL/GenBank/DDBJ databases">
        <authorList>
            <person name="Alioto T."/>
            <person name="Alioto T."/>
            <person name="Gomez Garrido J."/>
        </authorList>
    </citation>
    <scope>NUCLEOTIDE SEQUENCE [LARGE SCALE GENOMIC DNA]</scope>
</reference>
<feature type="coiled-coil region" evidence="1">
    <location>
        <begin position="55"/>
        <end position="117"/>
    </location>
</feature>
<name>A0A8S1C6W4_9INSE</name>
<evidence type="ECO:0000256" key="1">
    <source>
        <dbReference type="SAM" id="Coils"/>
    </source>
</evidence>
<keyword evidence="1" id="KW-0175">Coiled coil</keyword>
<accession>A0A8S1C6W4</accession>
<evidence type="ECO:0000313" key="3">
    <source>
        <dbReference type="Proteomes" id="UP000494165"/>
    </source>
</evidence>
<comment type="caution">
    <text evidence="2">The sequence shown here is derived from an EMBL/GenBank/DDBJ whole genome shotgun (WGS) entry which is preliminary data.</text>
</comment>
<evidence type="ECO:0000313" key="2">
    <source>
        <dbReference type="EMBL" id="CAB3366572.1"/>
    </source>
</evidence>
<gene>
    <name evidence="2" type="ORF">CLODIP_2_CD15991</name>
</gene>
<protein>
    <submittedName>
        <fullName evidence="2">Uncharacterized protein</fullName>
    </submittedName>
</protein>
<sequence length="126" mass="15083">MLQIKSIEFRKVRVTRVHNPIGTVSQPVSKKEPLQILKVEEMVEIVELCQKDKLLEDQRKIIVEIRIKLDEKQKELEELRQSLDTQHLAVDRLEAEKQQLQQRLLEADEKLEKSLSRWCRRWCRAT</sequence>
<dbReference type="EMBL" id="CADEPI010000026">
    <property type="protein sequence ID" value="CAB3366572.1"/>
    <property type="molecule type" value="Genomic_DNA"/>
</dbReference>